<dbReference type="NCBIfam" id="TIGR00350">
    <property type="entry name" value="lytR_cpsA_psr"/>
    <property type="match status" value="1"/>
</dbReference>
<dbReference type="OrthoDB" id="27330at2"/>
<dbReference type="PANTHER" id="PTHR33392">
    <property type="entry name" value="POLYISOPRENYL-TEICHOIC ACID--PEPTIDOGLYCAN TEICHOIC ACID TRANSFERASE TAGU"/>
    <property type="match status" value="1"/>
</dbReference>
<feature type="domain" description="Cell envelope-related transcriptional attenuator" evidence="3">
    <location>
        <begin position="91"/>
        <end position="248"/>
    </location>
</feature>
<dbReference type="Gene3D" id="3.40.630.190">
    <property type="entry name" value="LCP protein"/>
    <property type="match status" value="1"/>
</dbReference>
<evidence type="ECO:0000313" key="4">
    <source>
        <dbReference type="EMBL" id="CUH93577.1"/>
    </source>
</evidence>
<evidence type="ECO:0000313" key="5">
    <source>
        <dbReference type="Proteomes" id="UP000196053"/>
    </source>
</evidence>
<dbReference type="InterPro" id="IPR050922">
    <property type="entry name" value="LytR/CpsA/Psr_CW_biosynth"/>
</dbReference>
<dbReference type="Pfam" id="PF03816">
    <property type="entry name" value="LytR_cpsA_psr"/>
    <property type="match status" value="1"/>
</dbReference>
<keyword evidence="2" id="KW-0812">Transmembrane</keyword>
<name>A0A0K8J8D3_9FIRM</name>
<dbReference type="PANTHER" id="PTHR33392:SF6">
    <property type="entry name" value="POLYISOPRENYL-TEICHOIC ACID--PEPTIDOGLYCAN TEICHOIC ACID TRANSFERASE TAGU"/>
    <property type="match status" value="1"/>
</dbReference>
<dbReference type="InterPro" id="IPR004474">
    <property type="entry name" value="LytR_CpsA_psr"/>
</dbReference>
<organism evidence="4 5">
    <name type="scientific">Herbinix luporum</name>
    <dbReference type="NCBI Taxonomy" id="1679721"/>
    <lineage>
        <taxon>Bacteria</taxon>
        <taxon>Bacillati</taxon>
        <taxon>Bacillota</taxon>
        <taxon>Clostridia</taxon>
        <taxon>Lachnospirales</taxon>
        <taxon>Lachnospiraceae</taxon>
        <taxon>Herbinix</taxon>
    </lineage>
</organism>
<reference evidence="5" key="1">
    <citation type="submission" date="2015-09" db="EMBL/GenBank/DDBJ databases">
        <authorList>
            <person name="Wibberg D."/>
        </authorList>
    </citation>
    <scope>NUCLEOTIDE SEQUENCE [LARGE SCALE GENOMIC DNA]</scope>
    <source>
        <strain evidence="5">SD1D</strain>
    </source>
</reference>
<accession>A0A0K8J8D3</accession>
<dbReference type="EMBL" id="LN879430">
    <property type="protein sequence ID" value="CUH93577.1"/>
    <property type="molecule type" value="Genomic_DNA"/>
</dbReference>
<gene>
    <name evidence="4" type="ORF">SD1D_2041</name>
</gene>
<comment type="similarity">
    <text evidence="1">Belongs to the LytR/CpsA/Psr (LCP) family.</text>
</comment>
<keyword evidence="2" id="KW-1133">Transmembrane helix</keyword>
<keyword evidence="2" id="KW-0472">Membrane</keyword>
<evidence type="ECO:0000256" key="2">
    <source>
        <dbReference type="SAM" id="Phobius"/>
    </source>
</evidence>
<sequence>MKGWFAYFMTAKMDKKKKWLTRLLIIEAIVLLITVVLVWGYNKLHKTINKIPRDTSQDEEIIYNEEIQLDGYNNFLIFGLDTRDNSLQRGNSDTIILVSINKRNNLVKMVSIYRDTYAYIPDKGYNKINAAYANGGYGLAINTINMNFDLNITKYVTVNFQAVVEAIDYLGGITLDIDETELKYLNGYVRELNRINNTNVPQLEAAGKQNVNGTQATAYARIRYTRGGDFKRTERQRIVLQEMLKKAKKLSLPKLYNMVEKFMPMIYTNLSNKDIMNLMKSFLSYDIADQTGFPFEKDAHEYRGVSYVFPINLEENVIRLHQFLFEDENYTPSDQVQEYSAYIEDIRKR</sequence>
<evidence type="ECO:0000259" key="3">
    <source>
        <dbReference type="Pfam" id="PF03816"/>
    </source>
</evidence>
<dbReference type="AlphaFoldDB" id="A0A0K8J8D3"/>
<dbReference type="RefSeq" id="WP_058258813.1">
    <property type="nucleotide sequence ID" value="NZ_JANWKB010000045.1"/>
</dbReference>
<feature type="transmembrane region" description="Helical" evidence="2">
    <location>
        <begin position="20"/>
        <end position="41"/>
    </location>
</feature>
<dbReference type="Proteomes" id="UP000196053">
    <property type="component" value="Chromosome I"/>
</dbReference>
<evidence type="ECO:0000256" key="1">
    <source>
        <dbReference type="ARBA" id="ARBA00006068"/>
    </source>
</evidence>
<keyword evidence="5" id="KW-1185">Reference proteome</keyword>
<protein>
    <recommendedName>
        <fullName evidence="3">Cell envelope-related transcriptional attenuator domain-containing protein</fullName>
    </recommendedName>
</protein>
<proteinExistence type="inferred from homology"/>
<dbReference type="KEGG" id="hsd:SD1D_2041"/>